<sequence length="201" mass="22733">MFEYLNGYIVDINPKYIVLDVNGVGYLIYVSDPYRYNVDLDNLQKIYVHQVVTDSFQMIYGFYSKTDKTIFEKLINVSGIGPKSALAILVRNDHKELLNAINTENVTFLTKFPGVGKKTAKQIILDLKGKLDDIYPNDVENETEKVTVDSTETNVELKDALEALIALGYTKTNVEKVKKVLSKETKMSTDEYLSAGLKILM</sequence>
<dbReference type="HAMAP" id="MF_00031">
    <property type="entry name" value="DNA_HJ_migration_RuvA"/>
    <property type="match status" value="1"/>
</dbReference>
<keyword evidence="9" id="KW-1185">Reference proteome</keyword>
<evidence type="ECO:0000256" key="3">
    <source>
        <dbReference type="ARBA" id="ARBA00023125"/>
    </source>
</evidence>
<dbReference type="Pfam" id="PF14520">
    <property type="entry name" value="HHH_5"/>
    <property type="match status" value="1"/>
</dbReference>
<dbReference type="SUPFAM" id="SSF47781">
    <property type="entry name" value="RuvA domain 2-like"/>
    <property type="match status" value="1"/>
</dbReference>
<dbReference type="CDD" id="cd14332">
    <property type="entry name" value="UBA_RuvA_C"/>
    <property type="match status" value="1"/>
</dbReference>
<proteinExistence type="inferred from homology"/>
<evidence type="ECO:0000256" key="5">
    <source>
        <dbReference type="ARBA" id="ARBA00023204"/>
    </source>
</evidence>
<dbReference type="Pfam" id="PF07499">
    <property type="entry name" value="RuvA_C"/>
    <property type="match status" value="1"/>
</dbReference>
<evidence type="ECO:0000313" key="8">
    <source>
        <dbReference type="EMBL" id="MCK8624677.1"/>
    </source>
</evidence>
<keyword evidence="1 6" id="KW-0963">Cytoplasm</keyword>
<name>A0ABT0I1T3_9LACO</name>
<evidence type="ECO:0000256" key="2">
    <source>
        <dbReference type="ARBA" id="ARBA00022763"/>
    </source>
</evidence>
<dbReference type="InterPro" id="IPR000085">
    <property type="entry name" value="RuvA"/>
</dbReference>
<feature type="region of interest" description="Domain III" evidence="6">
    <location>
        <begin position="151"/>
        <end position="201"/>
    </location>
</feature>
<keyword evidence="5 6" id="KW-0234">DNA repair</keyword>
<evidence type="ECO:0000259" key="7">
    <source>
        <dbReference type="SMART" id="SM00278"/>
    </source>
</evidence>
<feature type="domain" description="Helix-hairpin-helix DNA-binding motif class 1" evidence="7">
    <location>
        <begin position="107"/>
        <end position="126"/>
    </location>
</feature>
<dbReference type="RefSeq" id="WP_220728146.1">
    <property type="nucleotide sequence ID" value="NZ_BPLM01000005.1"/>
</dbReference>
<dbReference type="InterPro" id="IPR011114">
    <property type="entry name" value="RuvA_C"/>
</dbReference>
<dbReference type="GO" id="GO:0003678">
    <property type="term" value="F:DNA helicase activity"/>
    <property type="evidence" value="ECO:0007669"/>
    <property type="project" value="UniProtKB-EC"/>
</dbReference>
<dbReference type="SUPFAM" id="SSF46929">
    <property type="entry name" value="DNA helicase RuvA subunit, C-terminal domain"/>
    <property type="match status" value="1"/>
</dbReference>
<comment type="caution">
    <text evidence="8">The sequence shown here is derived from an EMBL/GenBank/DDBJ whole genome shotgun (WGS) entry which is preliminary data.</text>
</comment>
<keyword evidence="3 6" id="KW-0238">DNA-binding</keyword>
<comment type="subcellular location">
    <subcellularLocation>
        <location evidence="6">Cytoplasm</location>
    </subcellularLocation>
</comment>
<dbReference type="InterPro" id="IPR010994">
    <property type="entry name" value="RuvA_2-like"/>
</dbReference>
<dbReference type="InterPro" id="IPR013849">
    <property type="entry name" value="DNA_helicase_Holl-junc_RuvA_I"/>
</dbReference>
<dbReference type="Gene3D" id="1.10.150.20">
    <property type="entry name" value="5' to 3' exonuclease, C-terminal subdomain"/>
    <property type="match status" value="1"/>
</dbReference>
<keyword evidence="8" id="KW-0378">Hydrolase</keyword>
<evidence type="ECO:0000313" key="9">
    <source>
        <dbReference type="Proteomes" id="UP001522905"/>
    </source>
</evidence>
<keyword evidence="4 6" id="KW-0233">DNA recombination</keyword>
<evidence type="ECO:0000256" key="1">
    <source>
        <dbReference type="ARBA" id="ARBA00022490"/>
    </source>
</evidence>
<dbReference type="InterPro" id="IPR036267">
    <property type="entry name" value="RuvA_C_sf"/>
</dbReference>
<gene>
    <name evidence="6 8" type="primary">ruvA</name>
    <name evidence="8" type="ORF">LNP07_04025</name>
</gene>
<feature type="domain" description="Helix-hairpin-helix DNA-binding motif class 1" evidence="7">
    <location>
        <begin position="72"/>
        <end position="91"/>
    </location>
</feature>
<accession>A0ABT0I1T3</accession>
<evidence type="ECO:0000256" key="4">
    <source>
        <dbReference type="ARBA" id="ARBA00023172"/>
    </source>
</evidence>
<dbReference type="GO" id="GO:0016787">
    <property type="term" value="F:hydrolase activity"/>
    <property type="evidence" value="ECO:0007669"/>
    <property type="project" value="UniProtKB-KW"/>
</dbReference>
<dbReference type="InterPro" id="IPR003583">
    <property type="entry name" value="Hlx-hairpin-Hlx_DNA-bd_motif"/>
</dbReference>
<dbReference type="Pfam" id="PF01330">
    <property type="entry name" value="RuvA_N"/>
    <property type="match status" value="1"/>
</dbReference>
<dbReference type="Gene3D" id="1.10.8.10">
    <property type="entry name" value="DNA helicase RuvA subunit, C-terminal domain"/>
    <property type="match status" value="1"/>
</dbReference>
<dbReference type="EMBL" id="JAJIAO010000003">
    <property type="protein sequence ID" value="MCK8624677.1"/>
    <property type="molecule type" value="Genomic_DNA"/>
</dbReference>
<protein>
    <recommendedName>
        <fullName evidence="6">Holliday junction branch migration complex subunit RuvA</fullName>
    </recommendedName>
</protein>
<dbReference type="Proteomes" id="UP001522905">
    <property type="component" value="Unassembled WGS sequence"/>
</dbReference>
<evidence type="ECO:0000256" key="6">
    <source>
        <dbReference type="HAMAP-Rule" id="MF_00031"/>
    </source>
</evidence>
<comment type="similarity">
    <text evidence="6">Belongs to the RuvA family.</text>
</comment>
<comment type="function">
    <text evidence="6">The RuvA-RuvB-RuvC complex processes Holliday junction (HJ) DNA during genetic recombination and DNA repair, while the RuvA-RuvB complex plays an important role in the rescue of blocked DNA replication forks via replication fork reversal (RFR). RuvA specifically binds to HJ cruciform DNA, conferring on it an open structure. The RuvB hexamer acts as an ATP-dependent pump, pulling dsDNA into and through the RuvAB complex. HJ branch migration allows RuvC to scan DNA until it finds its consensus sequence, where it cleaves and resolves the cruciform DNA.</text>
</comment>
<dbReference type="SUPFAM" id="SSF50249">
    <property type="entry name" value="Nucleic acid-binding proteins"/>
    <property type="match status" value="1"/>
</dbReference>
<dbReference type="Gene3D" id="2.40.50.140">
    <property type="entry name" value="Nucleic acid-binding proteins"/>
    <property type="match status" value="1"/>
</dbReference>
<organism evidence="8 9">
    <name type="scientific">Apilactobacillus xinyiensis</name>
    <dbReference type="NCBI Taxonomy" id="2841032"/>
    <lineage>
        <taxon>Bacteria</taxon>
        <taxon>Bacillati</taxon>
        <taxon>Bacillota</taxon>
        <taxon>Bacilli</taxon>
        <taxon>Lactobacillales</taxon>
        <taxon>Lactobacillaceae</taxon>
        <taxon>Apilactobacillus</taxon>
    </lineage>
</organism>
<keyword evidence="2 6" id="KW-0227">DNA damage</keyword>
<comment type="subunit">
    <text evidence="6">Homotetramer. Forms an RuvA(8)-RuvB(12)-Holliday junction (HJ) complex. HJ DNA is sandwiched between 2 RuvA tetramers; dsDNA enters through RuvA and exits via RuvB. An RuvB hexamer assembles on each DNA strand where it exits the tetramer. Each RuvB hexamer is contacted by two RuvA subunits (via domain III) on 2 adjacent RuvB subunits; this complex drives branch migration. In the full resolvosome a probable DNA-RuvA(4)-RuvB(12)-RuvC(2) complex forms which resolves the HJ.</text>
</comment>
<reference evidence="8 9" key="1">
    <citation type="submission" date="2021-11" db="EMBL/GenBank/DDBJ databases">
        <title>Comparative genomics of bee honey and flower isolates.</title>
        <authorList>
            <person name="Bechtner J.D."/>
            <person name="Gallus M.K."/>
            <person name="Ehrmann M."/>
        </authorList>
    </citation>
    <scope>NUCLEOTIDE SEQUENCE [LARGE SCALE GENOMIC DNA]</scope>
    <source>
        <strain evidence="8 9">M161</strain>
    </source>
</reference>
<comment type="domain">
    <text evidence="6">Has three domains with a flexible linker between the domains II and III and assumes an 'L' shape. Domain III is highly mobile and contacts RuvB.</text>
</comment>
<dbReference type="SMART" id="SM00278">
    <property type="entry name" value="HhH1"/>
    <property type="match status" value="2"/>
</dbReference>
<dbReference type="NCBIfam" id="TIGR00084">
    <property type="entry name" value="ruvA"/>
    <property type="match status" value="1"/>
</dbReference>
<dbReference type="InterPro" id="IPR012340">
    <property type="entry name" value="NA-bd_OB-fold"/>
</dbReference>
<comment type="caution">
    <text evidence="6">Lacks conserved residue(s) required for the propagation of feature annotation.</text>
</comment>